<dbReference type="GO" id="GO:0048821">
    <property type="term" value="P:erythrocyte development"/>
    <property type="evidence" value="ECO:0007669"/>
    <property type="project" value="TreeGrafter"/>
</dbReference>
<evidence type="ECO:0000313" key="5">
    <source>
        <dbReference type="Ensembl" id="ENSCPBP00000014443.1"/>
    </source>
</evidence>
<proteinExistence type="inferred from homology"/>
<dbReference type="Ensembl" id="ENSCPBT00000017153.1">
    <property type="protein sequence ID" value="ENSCPBP00000014443.1"/>
    <property type="gene ID" value="ENSCPBG00000010753.1"/>
</dbReference>
<organism evidence="5 6">
    <name type="scientific">Chrysemys picta bellii</name>
    <name type="common">Western painted turtle</name>
    <name type="synonym">Emys bellii</name>
    <dbReference type="NCBI Taxonomy" id="8478"/>
    <lineage>
        <taxon>Eukaryota</taxon>
        <taxon>Metazoa</taxon>
        <taxon>Chordata</taxon>
        <taxon>Craniata</taxon>
        <taxon>Vertebrata</taxon>
        <taxon>Euteleostomi</taxon>
        <taxon>Archelosauria</taxon>
        <taxon>Testudinata</taxon>
        <taxon>Testudines</taxon>
        <taxon>Cryptodira</taxon>
        <taxon>Durocryptodira</taxon>
        <taxon>Testudinoidea</taxon>
        <taxon>Emydidae</taxon>
        <taxon>Chrysemys</taxon>
    </lineage>
</organism>
<dbReference type="InterPro" id="IPR015421">
    <property type="entry name" value="PyrdxlP-dep_Trfase_major"/>
</dbReference>
<dbReference type="Gene3D" id="3.90.1150.10">
    <property type="entry name" value="Aspartate Aminotransferase, domain 1"/>
    <property type="match status" value="2"/>
</dbReference>
<comment type="similarity">
    <text evidence="2">Belongs to the class-II pyridoxal-phosphate-dependent aminotransferase family.</text>
</comment>
<dbReference type="PANTHER" id="PTHR13693:SF50">
    <property type="entry name" value="5-AMINOLEVULINATE SYNTHASE, NON-SPECIFIC, MITOCHONDRIAL"/>
    <property type="match status" value="1"/>
</dbReference>
<protein>
    <submittedName>
        <fullName evidence="5">Uncharacterized protein</fullName>
    </submittedName>
</protein>
<comment type="cofactor">
    <cofactor evidence="1">
        <name>pyridoxal 5'-phosphate</name>
        <dbReference type="ChEBI" id="CHEBI:597326"/>
    </cofactor>
</comment>
<evidence type="ECO:0000313" key="6">
    <source>
        <dbReference type="Proteomes" id="UP000694380"/>
    </source>
</evidence>
<evidence type="ECO:0000256" key="4">
    <source>
        <dbReference type="ARBA" id="ARBA00023315"/>
    </source>
</evidence>
<dbReference type="GO" id="GO:0003870">
    <property type="term" value="F:5-aminolevulinate synthase activity"/>
    <property type="evidence" value="ECO:0007669"/>
    <property type="project" value="TreeGrafter"/>
</dbReference>
<keyword evidence="3" id="KW-0808">Transferase</keyword>
<reference evidence="5" key="1">
    <citation type="submission" date="2025-08" db="UniProtKB">
        <authorList>
            <consortium name="Ensembl"/>
        </authorList>
    </citation>
    <scope>IDENTIFICATION</scope>
</reference>
<reference evidence="5" key="2">
    <citation type="submission" date="2025-09" db="UniProtKB">
        <authorList>
            <consortium name="Ensembl"/>
        </authorList>
    </citation>
    <scope>IDENTIFICATION</scope>
</reference>
<sequence length="167" mass="18897">MCGYISSTSSLIDTVRPYAAGFIFTTSLPPMLLADALESVRTLKSAKGQVLRRQNQRNVKLMRQIRVADAAKNTEICDRLKSQHSIYIQAINYPTGLYGEELLPTPHHTPQMMNYFLEKQGLTLYNSTACLCHVLKQKQHHERDMILESVIAVHKILNSSSEADQFC</sequence>
<dbReference type="InterPro" id="IPR050087">
    <property type="entry name" value="AON_synthase_class-II"/>
</dbReference>
<dbReference type="GeneTree" id="ENSGT00940000156030"/>
<accession>A0A8C3FVM1</accession>
<evidence type="ECO:0000256" key="1">
    <source>
        <dbReference type="ARBA" id="ARBA00001933"/>
    </source>
</evidence>
<dbReference type="Gene3D" id="3.40.640.10">
    <property type="entry name" value="Type I PLP-dependent aspartate aminotransferase-like (Major domain)"/>
    <property type="match status" value="1"/>
</dbReference>
<keyword evidence="4" id="KW-0012">Acyltransferase</keyword>
<dbReference type="InterPro" id="IPR015422">
    <property type="entry name" value="PyrdxlP-dep_Trfase_small"/>
</dbReference>
<dbReference type="AlphaFoldDB" id="A0A8C3FVM1"/>
<name>A0A8C3FVM1_CHRPI</name>
<dbReference type="GO" id="GO:0006783">
    <property type="term" value="P:heme biosynthetic process"/>
    <property type="evidence" value="ECO:0007669"/>
    <property type="project" value="TreeGrafter"/>
</dbReference>
<evidence type="ECO:0000256" key="3">
    <source>
        <dbReference type="ARBA" id="ARBA00022679"/>
    </source>
</evidence>
<dbReference type="PANTHER" id="PTHR13693">
    <property type="entry name" value="CLASS II AMINOTRANSFERASE/8-AMINO-7-OXONONANOATE SYNTHASE"/>
    <property type="match status" value="1"/>
</dbReference>
<dbReference type="SUPFAM" id="SSF53383">
    <property type="entry name" value="PLP-dependent transferases"/>
    <property type="match status" value="1"/>
</dbReference>
<evidence type="ECO:0000256" key="2">
    <source>
        <dbReference type="ARBA" id="ARBA00008392"/>
    </source>
</evidence>
<dbReference type="GO" id="GO:0042541">
    <property type="term" value="P:hemoglobin biosynthetic process"/>
    <property type="evidence" value="ECO:0007669"/>
    <property type="project" value="TreeGrafter"/>
</dbReference>
<keyword evidence="6" id="KW-1185">Reference proteome</keyword>
<dbReference type="InterPro" id="IPR015424">
    <property type="entry name" value="PyrdxlP-dep_Trfase"/>
</dbReference>
<dbReference type="Proteomes" id="UP000694380">
    <property type="component" value="Unplaced"/>
</dbReference>
<dbReference type="GO" id="GO:0005739">
    <property type="term" value="C:mitochondrion"/>
    <property type="evidence" value="ECO:0007669"/>
    <property type="project" value="TreeGrafter"/>
</dbReference>